<dbReference type="GO" id="GO:0055052">
    <property type="term" value="C:ATP-binding cassette (ABC) transporter complex, substrate-binding subunit-containing"/>
    <property type="evidence" value="ECO:0007669"/>
    <property type="project" value="TreeGrafter"/>
</dbReference>
<feature type="chain" id="PRO_5038371365" evidence="4">
    <location>
        <begin position="28"/>
        <end position="437"/>
    </location>
</feature>
<protein>
    <submittedName>
        <fullName evidence="5">Sugar ABC transporter substrate-binding protein</fullName>
    </submittedName>
</protein>
<dbReference type="CDD" id="cd13585">
    <property type="entry name" value="PBP2_TMBP_like"/>
    <property type="match status" value="1"/>
</dbReference>
<dbReference type="Pfam" id="PF01547">
    <property type="entry name" value="SBP_bac_1"/>
    <property type="match status" value="1"/>
</dbReference>
<dbReference type="AlphaFoldDB" id="A0A413FFR2"/>
<organism evidence="5 6">
    <name type="scientific">Enterocloster asparagiformis</name>
    <dbReference type="NCBI Taxonomy" id="333367"/>
    <lineage>
        <taxon>Bacteria</taxon>
        <taxon>Bacillati</taxon>
        <taxon>Bacillota</taxon>
        <taxon>Clostridia</taxon>
        <taxon>Lachnospirales</taxon>
        <taxon>Lachnospiraceae</taxon>
        <taxon>Enterocloster</taxon>
    </lineage>
</organism>
<evidence type="ECO:0000256" key="3">
    <source>
        <dbReference type="ARBA" id="ARBA00022729"/>
    </source>
</evidence>
<dbReference type="PROSITE" id="PS51257">
    <property type="entry name" value="PROKAR_LIPOPROTEIN"/>
    <property type="match status" value="1"/>
</dbReference>
<dbReference type="Proteomes" id="UP000283880">
    <property type="component" value="Unassembled WGS sequence"/>
</dbReference>
<dbReference type="PANTHER" id="PTHR30061:SF50">
    <property type="entry name" value="MALTOSE_MALTODEXTRIN-BINDING PERIPLASMIC PROTEIN"/>
    <property type="match status" value="1"/>
</dbReference>
<sequence>MVMRLAKGRMTRTAGAVLAGVMALSLAGCGGSAPVQESSAPKQEAQAQTEAQAAAGEPEELTIWMGSWWEDQIPKIVEAYKEVEPNVNLTIEALPVNGYVDKAVTTILGGGGPDILAVDVTQMGTLVDKNLLQPWDDQIKDMDLSDFAAVIEGGKFDGVYYGLPYRTSSSIMYYNKTMFDEAGVPYPEAGWTYDDMLEIAKKLTIPGEQYGVGIGASNADPSNVFLTLSPVIWSYGGDYLNEDQTECTLNTPEAIEAIRYWTGLYTTEKVAPEGAVNYTMTKDIMPLFIENKVALMMGGDQNAVEFDTNYPDLNYGYCVPPKAPSGSGGWLFTVPVTAKNSPGAYKFAKWFLQPEVLGELTIRIPARKEATNYGIWNDPLYQTILESAMVGRLSPTIPQWTDMQKIIIVELQNIMQGAKTVEQGCEDMAQQCNDLLK</sequence>
<comment type="caution">
    <text evidence="5">The sequence shown here is derived from an EMBL/GenBank/DDBJ whole genome shotgun (WGS) entry which is preliminary data.</text>
</comment>
<dbReference type="GO" id="GO:0042956">
    <property type="term" value="P:maltodextrin transmembrane transport"/>
    <property type="evidence" value="ECO:0007669"/>
    <property type="project" value="TreeGrafter"/>
</dbReference>
<evidence type="ECO:0000313" key="5">
    <source>
        <dbReference type="EMBL" id="RGX29508.1"/>
    </source>
</evidence>
<name>A0A413FFR2_9FIRM</name>
<dbReference type="GO" id="GO:0015768">
    <property type="term" value="P:maltose transport"/>
    <property type="evidence" value="ECO:0007669"/>
    <property type="project" value="TreeGrafter"/>
</dbReference>
<evidence type="ECO:0000313" key="6">
    <source>
        <dbReference type="Proteomes" id="UP000283880"/>
    </source>
</evidence>
<keyword evidence="2" id="KW-0813">Transport</keyword>
<keyword evidence="3 4" id="KW-0732">Signal</keyword>
<feature type="signal peptide" evidence="4">
    <location>
        <begin position="1"/>
        <end position="27"/>
    </location>
</feature>
<evidence type="ECO:0000256" key="1">
    <source>
        <dbReference type="ARBA" id="ARBA00008520"/>
    </source>
</evidence>
<evidence type="ECO:0000256" key="2">
    <source>
        <dbReference type="ARBA" id="ARBA00022448"/>
    </source>
</evidence>
<dbReference type="PANTHER" id="PTHR30061">
    <property type="entry name" value="MALTOSE-BINDING PERIPLASMIC PROTEIN"/>
    <property type="match status" value="1"/>
</dbReference>
<reference evidence="5 6" key="1">
    <citation type="submission" date="2018-08" db="EMBL/GenBank/DDBJ databases">
        <title>A genome reference for cultivated species of the human gut microbiota.</title>
        <authorList>
            <person name="Zou Y."/>
            <person name="Xue W."/>
            <person name="Luo G."/>
        </authorList>
    </citation>
    <scope>NUCLEOTIDE SEQUENCE [LARGE SCALE GENOMIC DNA]</scope>
    <source>
        <strain evidence="5 6">AF04-15</strain>
    </source>
</reference>
<dbReference type="OrthoDB" id="362670at2"/>
<dbReference type="SUPFAM" id="SSF53850">
    <property type="entry name" value="Periplasmic binding protein-like II"/>
    <property type="match status" value="1"/>
</dbReference>
<proteinExistence type="inferred from homology"/>
<dbReference type="InterPro" id="IPR006059">
    <property type="entry name" value="SBP"/>
</dbReference>
<comment type="similarity">
    <text evidence="1">Belongs to the bacterial solute-binding protein 1 family.</text>
</comment>
<gene>
    <name evidence="5" type="ORF">DWV29_10280</name>
</gene>
<dbReference type="GO" id="GO:1901982">
    <property type="term" value="F:maltose binding"/>
    <property type="evidence" value="ECO:0007669"/>
    <property type="project" value="TreeGrafter"/>
</dbReference>
<accession>A0A413FFR2</accession>
<dbReference type="EMBL" id="QSBM01000007">
    <property type="protein sequence ID" value="RGX29508.1"/>
    <property type="molecule type" value="Genomic_DNA"/>
</dbReference>
<dbReference type="Gene3D" id="3.40.190.10">
    <property type="entry name" value="Periplasmic binding protein-like II"/>
    <property type="match status" value="1"/>
</dbReference>
<evidence type="ECO:0000256" key="4">
    <source>
        <dbReference type="SAM" id="SignalP"/>
    </source>
</evidence>